<proteinExistence type="predicted"/>
<name>A0AAV4I4V5_9GAST</name>
<organism evidence="1 2">
    <name type="scientific">Elysia marginata</name>
    <dbReference type="NCBI Taxonomy" id="1093978"/>
    <lineage>
        <taxon>Eukaryota</taxon>
        <taxon>Metazoa</taxon>
        <taxon>Spiralia</taxon>
        <taxon>Lophotrochozoa</taxon>
        <taxon>Mollusca</taxon>
        <taxon>Gastropoda</taxon>
        <taxon>Heterobranchia</taxon>
        <taxon>Euthyneura</taxon>
        <taxon>Panpulmonata</taxon>
        <taxon>Sacoglossa</taxon>
        <taxon>Placobranchoidea</taxon>
        <taxon>Plakobranchidae</taxon>
        <taxon>Elysia</taxon>
    </lineage>
</organism>
<sequence length="105" mass="11719">MLASLPALFVLRHFDEVLNMTAAKWTSHSKSLLLCVCVYVFCSSLRIVKTSSIRGENYPVDAIDSLPCPHILTNHDHTGCYLLAAVLHGISLEPLYSKFRPVTLF</sequence>
<dbReference type="EMBL" id="BMAT01009322">
    <property type="protein sequence ID" value="GFS04017.1"/>
    <property type="molecule type" value="Genomic_DNA"/>
</dbReference>
<evidence type="ECO:0008006" key="3">
    <source>
        <dbReference type="Google" id="ProtNLM"/>
    </source>
</evidence>
<dbReference type="Proteomes" id="UP000762676">
    <property type="component" value="Unassembled WGS sequence"/>
</dbReference>
<keyword evidence="2" id="KW-1185">Reference proteome</keyword>
<reference evidence="1 2" key="1">
    <citation type="journal article" date="2021" name="Elife">
        <title>Chloroplast acquisition without the gene transfer in kleptoplastic sea slugs, Plakobranchus ocellatus.</title>
        <authorList>
            <person name="Maeda T."/>
            <person name="Takahashi S."/>
            <person name="Yoshida T."/>
            <person name="Shimamura S."/>
            <person name="Takaki Y."/>
            <person name="Nagai Y."/>
            <person name="Toyoda A."/>
            <person name="Suzuki Y."/>
            <person name="Arimoto A."/>
            <person name="Ishii H."/>
            <person name="Satoh N."/>
            <person name="Nishiyama T."/>
            <person name="Hasebe M."/>
            <person name="Maruyama T."/>
            <person name="Minagawa J."/>
            <person name="Obokata J."/>
            <person name="Shigenobu S."/>
        </authorList>
    </citation>
    <scope>NUCLEOTIDE SEQUENCE [LARGE SCALE GENOMIC DNA]</scope>
</reference>
<evidence type="ECO:0000313" key="2">
    <source>
        <dbReference type="Proteomes" id="UP000762676"/>
    </source>
</evidence>
<protein>
    <recommendedName>
        <fullName evidence="3">Secreted protein</fullName>
    </recommendedName>
</protein>
<dbReference type="AlphaFoldDB" id="A0AAV4I4V5"/>
<comment type="caution">
    <text evidence="1">The sequence shown here is derived from an EMBL/GenBank/DDBJ whole genome shotgun (WGS) entry which is preliminary data.</text>
</comment>
<accession>A0AAV4I4V5</accession>
<evidence type="ECO:0000313" key="1">
    <source>
        <dbReference type="EMBL" id="GFS04017.1"/>
    </source>
</evidence>
<gene>
    <name evidence="1" type="ORF">ElyMa_004646000</name>
</gene>